<dbReference type="RefSeq" id="XP_025384796.1">
    <property type="nucleotide sequence ID" value="XM_025535521.1"/>
</dbReference>
<keyword evidence="2" id="KW-1185">Reference proteome</keyword>
<evidence type="ECO:0000313" key="2">
    <source>
        <dbReference type="Proteomes" id="UP000246171"/>
    </source>
</evidence>
<sequence>MRLFHRGRDSDSWNPTKQTLATAEKYTAVPGLDLAFTLATSIQDGAFLQVANLLWVFDIMSVEGEEMDPWAMTVVGFMTMPKELRMRLKPRGDWMMEAIKRGPKIAAEDWDQVLGSVNDVEG</sequence>
<dbReference type="GeneID" id="37057483"/>
<dbReference type="OrthoDB" id="1470350at2759"/>
<comment type="caution">
    <text evidence="1">The sequence shown here is derived from an EMBL/GenBank/DDBJ whole genome shotgun (WGS) entry which is preliminary data.</text>
</comment>
<accession>A0A317UZH3</accession>
<dbReference type="VEuPathDB" id="FungiDB:BO83DRAFT_430387"/>
<proteinExistence type="predicted"/>
<evidence type="ECO:0000313" key="1">
    <source>
        <dbReference type="EMBL" id="PWY65922.1"/>
    </source>
</evidence>
<protein>
    <submittedName>
        <fullName evidence="1">Uncharacterized protein</fullName>
    </submittedName>
</protein>
<reference evidence="1" key="1">
    <citation type="submission" date="2016-12" db="EMBL/GenBank/DDBJ databases">
        <title>The genomes of Aspergillus section Nigri reveals drivers in fungal speciation.</title>
        <authorList>
            <consortium name="DOE Joint Genome Institute"/>
            <person name="Vesth T.C."/>
            <person name="Nybo J."/>
            <person name="Theobald S."/>
            <person name="Brandl J."/>
            <person name="Frisvad J.C."/>
            <person name="Nielsen K.F."/>
            <person name="Lyhne E.K."/>
            <person name="Kogle M.E."/>
            <person name="Kuo A."/>
            <person name="Riley R."/>
            <person name="Clum A."/>
            <person name="Nolan M."/>
            <person name="Lipzen A."/>
            <person name="Salamov A."/>
            <person name="Henrissat B."/>
            <person name="Wiebenga A."/>
            <person name="De vries R.P."/>
            <person name="Grigoriev I.V."/>
            <person name="Mortensen U.H."/>
            <person name="Andersen M.R."/>
            <person name="Baker S.E."/>
        </authorList>
    </citation>
    <scope>NUCLEOTIDE SEQUENCE</scope>
    <source>
        <strain evidence="1">CBS 122712</strain>
    </source>
</reference>
<gene>
    <name evidence="1" type="ORF">BO83DRAFT_430387</name>
</gene>
<name>A0A317UZH3_ASPEC</name>
<dbReference type="EMBL" id="MSFU01000026">
    <property type="protein sequence ID" value="PWY65922.1"/>
    <property type="molecule type" value="Genomic_DNA"/>
</dbReference>
<dbReference type="AlphaFoldDB" id="A0A317UZH3"/>
<dbReference type="Proteomes" id="UP000246171">
    <property type="component" value="Unassembled WGS sequence"/>
</dbReference>
<organism evidence="1 2">
    <name type="scientific">Aspergillus eucalypticola (strain CBS 122712 / IBT 29274)</name>
    <dbReference type="NCBI Taxonomy" id="1448314"/>
    <lineage>
        <taxon>Eukaryota</taxon>
        <taxon>Fungi</taxon>
        <taxon>Dikarya</taxon>
        <taxon>Ascomycota</taxon>
        <taxon>Pezizomycotina</taxon>
        <taxon>Eurotiomycetes</taxon>
        <taxon>Eurotiomycetidae</taxon>
        <taxon>Eurotiales</taxon>
        <taxon>Aspergillaceae</taxon>
        <taxon>Aspergillus</taxon>
        <taxon>Aspergillus subgen. Circumdati</taxon>
    </lineage>
</organism>